<feature type="region of interest" description="Disordered" evidence="1">
    <location>
        <begin position="101"/>
        <end position="126"/>
    </location>
</feature>
<dbReference type="AlphaFoldDB" id="A0AAW1N7V8"/>
<evidence type="ECO:0000256" key="2">
    <source>
        <dbReference type="SAM" id="Phobius"/>
    </source>
</evidence>
<keyword evidence="2" id="KW-0812">Transmembrane</keyword>
<reference evidence="3" key="1">
    <citation type="submission" date="2024-03" db="EMBL/GenBank/DDBJ databases">
        <title>WGS assembly of Saponaria officinalis var. Norfolk2.</title>
        <authorList>
            <person name="Jenkins J."/>
            <person name="Shu S."/>
            <person name="Grimwood J."/>
            <person name="Barry K."/>
            <person name="Goodstein D."/>
            <person name="Schmutz J."/>
            <person name="Leebens-Mack J."/>
            <person name="Osbourn A."/>
        </authorList>
    </citation>
    <scope>NUCLEOTIDE SEQUENCE [LARGE SCALE GENOMIC DNA]</scope>
    <source>
        <strain evidence="3">JIC</strain>
    </source>
</reference>
<proteinExistence type="predicted"/>
<dbReference type="EMBL" id="JBDFQZ010000001">
    <property type="protein sequence ID" value="KAK9755106.1"/>
    <property type="molecule type" value="Genomic_DNA"/>
</dbReference>
<gene>
    <name evidence="3" type="ORF">RND81_01G002700</name>
</gene>
<keyword evidence="4" id="KW-1185">Reference proteome</keyword>
<sequence>MKVQSKLRMPIPREPDLDTAPREDTTRVRKASPAITVETVNKDKKRYLLLEHVKKCVISYETSQYKFKSFCTKISFQHVSCVLVVCSRINCNLWLLKPMKKRRKRRTRKRRWKGSERRSRRRIRRA</sequence>
<evidence type="ECO:0000313" key="3">
    <source>
        <dbReference type="EMBL" id="KAK9755106.1"/>
    </source>
</evidence>
<comment type="caution">
    <text evidence="3">The sequence shown here is derived from an EMBL/GenBank/DDBJ whole genome shotgun (WGS) entry which is preliminary data.</text>
</comment>
<name>A0AAW1N7V8_SAPOF</name>
<dbReference type="Proteomes" id="UP001443914">
    <property type="component" value="Unassembled WGS sequence"/>
</dbReference>
<evidence type="ECO:0000256" key="1">
    <source>
        <dbReference type="SAM" id="MobiDB-lite"/>
    </source>
</evidence>
<organism evidence="3 4">
    <name type="scientific">Saponaria officinalis</name>
    <name type="common">Common soapwort</name>
    <name type="synonym">Lychnis saponaria</name>
    <dbReference type="NCBI Taxonomy" id="3572"/>
    <lineage>
        <taxon>Eukaryota</taxon>
        <taxon>Viridiplantae</taxon>
        <taxon>Streptophyta</taxon>
        <taxon>Embryophyta</taxon>
        <taxon>Tracheophyta</taxon>
        <taxon>Spermatophyta</taxon>
        <taxon>Magnoliopsida</taxon>
        <taxon>eudicotyledons</taxon>
        <taxon>Gunneridae</taxon>
        <taxon>Pentapetalae</taxon>
        <taxon>Caryophyllales</taxon>
        <taxon>Caryophyllaceae</taxon>
        <taxon>Caryophylleae</taxon>
        <taxon>Saponaria</taxon>
    </lineage>
</organism>
<keyword evidence="2" id="KW-1133">Transmembrane helix</keyword>
<evidence type="ECO:0000313" key="4">
    <source>
        <dbReference type="Proteomes" id="UP001443914"/>
    </source>
</evidence>
<keyword evidence="2" id="KW-0472">Membrane</keyword>
<feature type="compositionally biased region" description="Basic and acidic residues" evidence="1">
    <location>
        <begin position="11"/>
        <end position="27"/>
    </location>
</feature>
<feature type="region of interest" description="Disordered" evidence="1">
    <location>
        <begin position="1"/>
        <end position="30"/>
    </location>
</feature>
<protein>
    <submittedName>
        <fullName evidence="3">Uncharacterized protein</fullName>
    </submittedName>
</protein>
<accession>A0AAW1N7V8</accession>
<feature type="transmembrane region" description="Helical" evidence="2">
    <location>
        <begin position="76"/>
        <end position="96"/>
    </location>
</feature>